<keyword evidence="1" id="KW-0547">Nucleotide-binding</keyword>
<dbReference type="GO" id="GO:0004672">
    <property type="term" value="F:protein kinase activity"/>
    <property type="evidence" value="ECO:0007669"/>
    <property type="project" value="InterPro"/>
</dbReference>
<evidence type="ECO:0000313" key="4">
    <source>
        <dbReference type="Proteomes" id="UP000219636"/>
    </source>
</evidence>
<dbReference type="PROSITE" id="PS00107">
    <property type="entry name" value="PROTEIN_KINASE_ATP"/>
    <property type="match status" value="1"/>
</dbReference>
<name>A0A285TLG4_9BACL</name>
<organism evidence="3 4">
    <name type="scientific">Ureibacillus xyleni</name>
    <dbReference type="NCBI Taxonomy" id="614648"/>
    <lineage>
        <taxon>Bacteria</taxon>
        <taxon>Bacillati</taxon>
        <taxon>Bacillota</taxon>
        <taxon>Bacilli</taxon>
        <taxon>Bacillales</taxon>
        <taxon>Caryophanaceae</taxon>
        <taxon>Ureibacillus</taxon>
    </lineage>
</organism>
<dbReference type="EMBL" id="OBMQ01000015">
    <property type="protein sequence ID" value="SOC23494.1"/>
    <property type="molecule type" value="Genomic_DNA"/>
</dbReference>
<keyword evidence="3" id="KW-0808">Transferase</keyword>
<keyword evidence="4" id="KW-1185">Reference proteome</keyword>
<protein>
    <submittedName>
        <fullName evidence="3">Serine/threonine-protein kinase</fullName>
    </submittedName>
</protein>
<dbReference type="AlphaFoldDB" id="A0A285TLG4"/>
<dbReference type="PANTHER" id="PTHR24347">
    <property type="entry name" value="SERINE/THREONINE-PROTEIN KINASE"/>
    <property type="match status" value="1"/>
</dbReference>
<dbReference type="SUPFAM" id="SSF56112">
    <property type="entry name" value="Protein kinase-like (PK-like)"/>
    <property type="match status" value="1"/>
</dbReference>
<reference evidence="4" key="1">
    <citation type="submission" date="2017-08" db="EMBL/GenBank/DDBJ databases">
        <authorList>
            <person name="Varghese N."/>
            <person name="Submissions S."/>
        </authorList>
    </citation>
    <scope>NUCLEOTIDE SEQUENCE [LARGE SCALE GENOMIC DNA]</scope>
    <source>
        <strain evidence="4">JC22</strain>
    </source>
</reference>
<dbReference type="InterPro" id="IPR000719">
    <property type="entry name" value="Prot_kinase_dom"/>
</dbReference>
<evidence type="ECO:0000313" key="3">
    <source>
        <dbReference type="EMBL" id="SOC23494.1"/>
    </source>
</evidence>
<proteinExistence type="predicted"/>
<dbReference type="SMART" id="SM00220">
    <property type="entry name" value="S_TKc"/>
    <property type="match status" value="1"/>
</dbReference>
<keyword evidence="3" id="KW-0418">Kinase</keyword>
<dbReference type="PROSITE" id="PS50011">
    <property type="entry name" value="PROTEIN_KINASE_DOM"/>
    <property type="match status" value="1"/>
</dbReference>
<dbReference type="GO" id="GO:0005524">
    <property type="term" value="F:ATP binding"/>
    <property type="evidence" value="ECO:0007669"/>
    <property type="project" value="UniProtKB-UniRule"/>
</dbReference>
<dbReference type="Gene3D" id="1.10.510.10">
    <property type="entry name" value="Transferase(Phosphotransferase) domain 1"/>
    <property type="match status" value="1"/>
</dbReference>
<dbReference type="InterPro" id="IPR017441">
    <property type="entry name" value="Protein_kinase_ATP_BS"/>
</dbReference>
<dbReference type="Proteomes" id="UP000219636">
    <property type="component" value="Unassembled WGS sequence"/>
</dbReference>
<keyword evidence="1" id="KW-0067">ATP-binding</keyword>
<dbReference type="InterPro" id="IPR011009">
    <property type="entry name" value="Kinase-like_dom_sf"/>
</dbReference>
<feature type="binding site" evidence="1">
    <location>
        <position position="53"/>
    </location>
    <ligand>
        <name>ATP</name>
        <dbReference type="ChEBI" id="CHEBI:30616"/>
    </ligand>
</feature>
<evidence type="ECO:0000259" key="2">
    <source>
        <dbReference type="PROSITE" id="PS50011"/>
    </source>
</evidence>
<gene>
    <name evidence="3" type="ORF">SAMN05880501_11591</name>
</gene>
<dbReference type="Pfam" id="PF00069">
    <property type="entry name" value="Pkinase"/>
    <property type="match status" value="1"/>
</dbReference>
<accession>A0A285TLG4</accession>
<dbReference type="OrthoDB" id="9788659at2"/>
<feature type="domain" description="Protein kinase" evidence="2">
    <location>
        <begin position="24"/>
        <end position="266"/>
    </location>
</feature>
<dbReference type="RefSeq" id="WP_097074915.1">
    <property type="nucleotide sequence ID" value="NZ_OBMQ01000015.1"/>
</dbReference>
<evidence type="ECO:0000256" key="1">
    <source>
        <dbReference type="PROSITE-ProRule" id="PRU10141"/>
    </source>
</evidence>
<sequence>MFNTFKENKYHNFVKDYIDNKTQYRYIEELGLGSYGVAYLIQHLSSGENYVLKRMKAKHRKNQKLRDKFNLEIQLLQEVDLPNTPTVIEQGKIEEVPFYIMDFIDGQTFEQAIFRDGKTYSVEQSLQITSQLLEYVVILHKKGIVHRDLRIPNILVKEKDLYIIDFGLACYMKEDVDFDKIDNPKRAENHISDLYFIGHFLLFLLYSNYSPTQKKERSWQEELRLPYSLVDYIERLLLLREPFSSADESLKMLQSQLLKHPIVLTD</sequence>